<keyword evidence="2" id="KW-1185">Reference proteome</keyword>
<dbReference type="EMBL" id="CP018888">
    <property type="protein sequence ID" value="APT18316.1"/>
    <property type="molecule type" value="Genomic_DNA"/>
</dbReference>
<organism evidence="1 2">
    <name type="scientific">Amylolactobacillus amylophilus DSM 20533 = JCM 1125</name>
    <dbReference type="NCBI Taxonomy" id="1423721"/>
    <lineage>
        <taxon>Bacteria</taxon>
        <taxon>Bacillati</taxon>
        <taxon>Bacillota</taxon>
        <taxon>Bacilli</taxon>
        <taxon>Lactobacillales</taxon>
        <taxon>Lactobacillaceae</taxon>
        <taxon>Amylolactobacillus</taxon>
    </lineage>
</organism>
<dbReference type="Proteomes" id="UP000185499">
    <property type="component" value="Chromosome"/>
</dbReference>
<dbReference type="AlphaFoldDB" id="A0A1L6XBH0"/>
<accession>A0A1L6XBH0</accession>
<evidence type="ECO:0000313" key="2">
    <source>
        <dbReference type="Proteomes" id="UP000185499"/>
    </source>
</evidence>
<evidence type="ECO:0000313" key="1">
    <source>
        <dbReference type="EMBL" id="APT18316.1"/>
    </source>
</evidence>
<sequence length="84" mass="9864">MQENDIYTVYVGYAGNQGGKRRPVWLSSVNQSTISVFRITTKYQSKSVNIKKRLILLHDWQIFYWVSFLLKKCGITKNMKKTNT</sequence>
<name>A0A1L6XBH0_9LACO</name>
<dbReference type="KEGG" id="lah:LA20533_03085"/>
<protein>
    <submittedName>
        <fullName evidence="1">Uncharacterized protein</fullName>
    </submittedName>
</protein>
<proteinExistence type="predicted"/>
<reference evidence="1 2" key="1">
    <citation type="submission" date="2016-12" db="EMBL/GenBank/DDBJ databases">
        <title>The whole genome sequencing and assembly of Lactobacillus amylophilus DSM 20533T strain.</title>
        <authorList>
            <person name="Lee Y.-J."/>
            <person name="Yi H."/>
            <person name="Bahn Y.-S."/>
            <person name="Kim J.F."/>
            <person name="Lee D.-W."/>
        </authorList>
    </citation>
    <scope>NUCLEOTIDE SEQUENCE [LARGE SCALE GENOMIC DNA]</scope>
    <source>
        <strain evidence="1 2">DSM 20533</strain>
    </source>
</reference>
<gene>
    <name evidence="1" type="ORF">LA20533_03085</name>
</gene>